<keyword evidence="5" id="KW-0862">Zinc</keyword>
<evidence type="ECO:0000256" key="5">
    <source>
        <dbReference type="ARBA" id="ARBA00022833"/>
    </source>
</evidence>
<keyword evidence="6" id="KW-0805">Transcription regulation</keyword>
<comment type="similarity">
    <text evidence="2">Belongs to the THAP1 family.</text>
</comment>
<name>A0A8R1WIJ0_BOMMO</name>
<dbReference type="GO" id="GO:0005654">
    <property type="term" value="C:nucleoplasm"/>
    <property type="evidence" value="ECO:0007669"/>
    <property type="project" value="UniProtKB-SubCell"/>
</dbReference>
<dbReference type="PROSITE" id="PS50950">
    <property type="entry name" value="ZF_THAP"/>
    <property type="match status" value="1"/>
</dbReference>
<dbReference type="Proteomes" id="UP000005204">
    <property type="component" value="Unassembled WGS sequence"/>
</dbReference>
<evidence type="ECO:0000256" key="8">
    <source>
        <dbReference type="ARBA" id="ARBA00023125"/>
    </source>
</evidence>
<keyword evidence="9" id="KW-0804">Transcription</keyword>
<dbReference type="SMART" id="SM00980">
    <property type="entry name" value="THAP"/>
    <property type="match status" value="1"/>
</dbReference>
<keyword evidence="8 12" id="KW-0238">DNA-binding</keyword>
<accession>A0A8R1WIJ0</accession>
<proteinExistence type="inferred from homology"/>
<evidence type="ECO:0000256" key="10">
    <source>
        <dbReference type="ARBA" id="ARBA00023242"/>
    </source>
</evidence>
<dbReference type="SUPFAM" id="SSF57716">
    <property type="entry name" value="Glucocorticoid receptor-like (DNA-binding domain)"/>
    <property type="match status" value="1"/>
</dbReference>
<dbReference type="PANTHER" id="PTHR46600:SF1">
    <property type="entry name" value="THAP DOMAIN-CONTAINING PROTEIN 1"/>
    <property type="match status" value="1"/>
</dbReference>
<dbReference type="KEGG" id="bmor:101737340"/>
<evidence type="ECO:0000256" key="6">
    <source>
        <dbReference type="ARBA" id="ARBA00023015"/>
    </source>
</evidence>
<feature type="domain" description="THAP-type" evidence="13">
    <location>
        <begin position="1"/>
        <end position="81"/>
    </location>
</feature>
<evidence type="ECO:0000256" key="11">
    <source>
        <dbReference type="ARBA" id="ARBA00023306"/>
    </source>
</evidence>
<reference evidence="14" key="2">
    <citation type="submission" date="2022-06" db="UniProtKB">
        <authorList>
            <consortium name="EnsemblMetazoa"/>
        </authorList>
    </citation>
    <scope>IDENTIFICATION</scope>
    <source>
        <strain evidence="14">p50T (Dazao)</strain>
    </source>
</reference>
<organism evidence="14 15">
    <name type="scientific">Bombyx mori</name>
    <name type="common">Silk moth</name>
    <dbReference type="NCBI Taxonomy" id="7091"/>
    <lineage>
        <taxon>Eukaryota</taxon>
        <taxon>Metazoa</taxon>
        <taxon>Ecdysozoa</taxon>
        <taxon>Arthropoda</taxon>
        <taxon>Hexapoda</taxon>
        <taxon>Insecta</taxon>
        <taxon>Pterygota</taxon>
        <taxon>Neoptera</taxon>
        <taxon>Endopterygota</taxon>
        <taxon>Lepidoptera</taxon>
        <taxon>Glossata</taxon>
        <taxon>Ditrysia</taxon>
        <taxon>Bombycoidea</taxon>
        <taxon>Bombycidae</taxon>
        <taxon>Bombycinae</taxon>
        <taxon>Bombyx</taxon>
    </lineage>
</organism>
<keyword evidence="7" id="KW-0175">Coiled coil</keyword>
<dbReference type="AlphaFoldDB" id="A0A8R1WIJ0"/>
<dbReference type="PANTHER" id="PTHR46600">
    <property type="entry name" value="THAP DOMAIN-CONTAINING"/>
    <property type="match status" value="1"/>
</dbReference>
<dbReference type="EnsemblMetazoa" id="XM_004924847.4">
    <property type="protein sequence ID" value="XP_004924904.1"/>
    <property type="gene ID" value="LOC101737340"/>
</dbReference>
<evidence type="ECO:0000256" key="9">
    <source>
        <dbReference type="ARBA" id="ARBA00023163"/>
    </source>
</evidence>
<evidence type="ECO:0000256" key="4">
    <source>
        <dbReference type="ARBA" id="ARBA00022771"/>
    </source>
</evidence>
<evidence type="ECO:0000313" key="14">
    <source>
        <dbReference type="EnsemblMetazoa" id="XP_004924904.1"/>
    </source>
</evidence>
<evidence type="ECO:0000256" key="2">
    <source>
        <dbReference type="ARBA" id="ARBA00006177"/>
    </source>
</evidence>
<evidence type="ECO:0000256" key="1">
    <source>
        <dbReference type="ARBA" id="ARBA00004642"/>
    </source>
</evidence>
<dbReference type="Gene3D" id="6.20.210.20">
    <property type="entry name" value="THAP domain"/>
    <property type="match status" value="1"/>
</dbReference>
<dbReference type="GO" id="GO:0008270">
    <property type="term" value="F:zinc ion binding"/>
    <property type="evidence" value="ECO:0007669"/>
    <property type="project" value="UniProtKB-KW"/>
</dbReference>
<dbReference type="SMART" id="SM00692">
    <property type="entry name" value="DM3"/>
    <property type="match status" value="1"/>
</dbReference>
<keyword evidence="11" id="KW-0131">Cell cycle</keyword>
<evidence type="ECO:0000256" key="12">
    <source>
        <dbReference type="PROSITE-ProRule" id="PRU00309"/>
    </source>
</evidence>
<evidence type="ECO:0000256" key="3">
    <source>
        <dbReference type="ARBA" id="ARBA00022723"/>
    </source>
</evidence>
<dbReference type="Pfam" id="PF05485">
    <property type="entry name" value="THAP"/>
    <property type="match status" value="1"/>
</dbReference>
<protein>
    <recommendedName>
        <fullName evidence="13">THAP-type domain-containing protein</fullName>
    </recommendedName>
</protein>
<evidence type="ECO:0000259" key="13">
    <source>
        <dbReference type="PROSITE" id="PS50950"/>
    </source>
</evidence>
<dbReference type="GeneID" id="101737340"/>
<dbReference type="GO" id="GO:0043565">
    <property type="term" value="F:sequence-specific DNA binding"/>
    <property type="evidence" value="ECO:0007669"/>
    <property type="project" value="InterPro"/>
</dbReference>
<dbReference type="InterPro" id="IPR026516">
    <property type="entry name" value="THAP1/10"/>
</dbReference>
<keyword evidence="10" id="KW-0539">Nucleus</keyword>
<keyword evidence="3" id="KW-0479">Metal-binding</keyword>
<keyword evidence="4 12" id="KW-0863">Zinc-finger</keyword>
<sequence length="185" mass="20951">MPMCSVIGCGKKKTPNQPSLTIHRIPRNESRKKKWLEAIRMENIKSNVKDVYICSRHFDDKCFNKTMDVIRLRDDAVPSKFTGLPRNPAPVPISETSEAATSALPMTTTAVCTASFASVPGTSGVDNLLIQTHKIKKLEDKCDFLRKKVKRLHETVRRQKIKIVQFENIIKYIIQKKPTGKNCLA</sequence>
<dbReference type="InterPro" id="IPR006612">
    <property type="entry name" value="THAP_Znf"/>
</dbReference>
<comment type="subcellular location">
    <subcellularLocation>
        <location evidence="1">Nucleus</location>
        <location evidence="1">Nucleoplasm</location>
    </subcellularLocation>
</comment>
<dbReference type="RefSeq" id="XP_004924904.1">
    <property type="nucleotide sequence ID" value="XM_004924847.5"/>
</dbReference>
<evidence type="ECO:0000256" key="7">
    <source>
        <dbReference type="ARBA" id="ARBA00023054"/>
    </source>
</evidence>
<keyword evidence="15" id="KW-1185">Reference proteome</keyword>
<evidence type="ECO:0000313" key="15">
    <source>
        <dbReference type="Proteomes" id="UP000005204"/>
    </source>
</evidence>
<reference evidence="15" key="1">
    <citation type="journal article" date="2008" name="Insect Biochem. Mol. Biol.">
        <title>The genome of a lepidopteran model insect, the silkworm Bombyx mori.</title>
        <authorList>
            <consortium name="International Silkworm Genome Consortium"/>
        </authorList>
    </citation>
    <scope>NUCLEOTIDE SEQUENCE [LARGE SCALE GENOMIC DNA]</scope>
    <source>
        <strain evidence="15">p50T</strain>
    </source>
</reference>
<dbReference type="InterPro" id="IPR038441">
    <property type="entry name" value="THAP_Znf_sf"/>
</dbReference>